<feature type="transmembrane region" description="Helical" evidence="1">
    <location>
        <begin position="104"/>
        <end position="122"/>
    </location>
</feature>
<evidence type="ECO:0000313" key="3">
    <source>
        <dbReference type="EMBL" id="MBB4680842.1"/>
    </source>
</evidence>
<keyword evidence="1" id="KW-1133">Transmembrane helix</keyword>
<dbReference type="AlphaFoldDB" id="A0A7W7FX13"/>
<dbReference type="RefSeq" id="WP_185006933.1">
    <property type="nucleotide sequence ID" value="NZ_BAAAUI010000057.1"/>
</dbReference>
<reference evidence="3 4" key="1">
    <citation type="submission" date="2020-08" db="EMBL/GenBank/DDBJ databases">
        <title>Sequencing the genomes of 1000 actinobacteria strains.</title>
        <authorList>
            <person name="Klenk H.-P."/>
        </authorList>
    </citation>
    <scope>NUCLEOTIDE SEQUENCE [LARGE SCALE GENOMIC DNA]</scope>
    <source>
        <strain evidence="3 4">DSM 44230</strain>
    </source>
</reference>
<evidence type="ECO:0000256" key="1">
    <source>
        <dbReference type="SAM" id="Phobius"/>
    </source>
</evidence>
<sequence>METISVYELGTQIQLYGVLAMWVVILLRIPAARRSRQQRMLLLAVVGMAGSITIYLAPVLSALNALPGIVIAGCGLFTNLWGVFSSALVLDFVLAAIGVRRAKLVYGGTAAVLLALVALNLTVFPNDEGCVTTNQAQWYSTFWWIIIAAHLVAKIPCMLLCLRYAHQAKQDRSLRIGLGLFAAAFAVSAFFWLTMLYVLLTGARWLGQYSALNIGITGVLMTAGAALPLVLDTGQMLRNMRWLWRLWPLWRDLIEEVPHVALSRPQARPRDLLGTPHSTYLRLYRRVIEIRDAMLILRDYVSPETVERARAHVIANGVPEEDRQAAVTACWLAAARRAKNAGVEPDPNPLDAAQLPGDGLPGEIDFLLSVAQAREQPWVATFDLAGSDHNAGKRA</sequence>
<name>A0A7W7FX13_9PSEU</name>
<keyword evidence="4" id="KW-1185">Reference proteome</keyword>
<keyword evidence="1" id="KW-0812">Transmembrane</keyword>
<feature type="transmembrane region" description="Helical" evidence="1">
    <location>
        <begin position="69"/>
        <end position="97"/>
    </location>
</feature>
<dbReference type="NCBIfam" id="NF042915">
    <property type="entry name" value="MAB_1171c_fam"/>
    <property type="match status" value="1"/>
</dbReference>
<evidence type="ECO:0000313" key="4">
    <source>
        <dbReference type="Proteomes" id="UP000533598"/>
    </source>
</evidence>
<accession>A0A7W7FX13</accession>
<dbReference type="Proteomes" id="UP000533598">
    <property type="component" value="Unassembled WGS sequence"/>
</dbReference>
<feature type="transmembrane region" description="Helical" evidence="1">
    <location>
        <begin position="142"/>
        <end position="165"/>
    </location>
</feature>
<keyword evidence="1" id="KW-0472">Membrane</keyword>
<protein>
    <recommendedName>
        <fullName evidence="2">DUF6545 domain-containing protein</fullName>
    </recommendedName>
</protein>
<organism evidence="3 4">
    <name type="scientific">Crossiella cryophila</name>
    <dbReference type="NCBI Taxonomy" id="43355"/>
    <lineage>
        <taxon>Bacteria</taxon>
        <taxon>Bacillati</taxon>
        <taxon>Actinomycetota</taxon>
        <taxon>Actinomycetes</taxon>
        <taxon>Pseudonocardiales</taxon>
        <taxon>Pseudonocardiaceae</taxon>
        <taxon>Crossiella</taxon>
    </lineage>
</organism>
<feature type="transmembrane region" description="Helical" evidence="1">
    <location>
        <begin position="177"/>
        <end position="199"/>
    </location>
</feature>
<dbReference type="Pfam" id="PF20182">
    <property type="entry name" value="DUF6545"/>
    <property type="match status" value="1"/>
</dbReference>
<dbReference type="InterPro" id="IPR046675">
    <property type="entry name" value="DUF6545"/>
</dbReference>
<dbReference type="InterPro" id="IPR050039">
    <property type="entry name" value="MAB_1171c-like"/>
</dbReference>
<feature type="domain" description="DUF6545" evidence="2">
    <location>
        <begin position="237"/>
        <end position="373"/>
    </location>
</feature>
<feature type="transmembrane region" description="Helical" evidence="1">
    <location>
        <begin position="12"/>
        <end position="29"/>
    </location>
</feature>
<feature type="transmembrane region" description="Helical" evidence="1">
    <location>
        <begin position="41"/>
        <end position="63"/>
    </location>
</feature>
<proteinExistence type="predicted"/>
<dbReference type="EMBL" id="JACHMH010000001">
    <property type="protein sequence ID" value="MBB4680842.1"/>
    <property type="molecule type" value="Genomic_DNA"/>
</dbReference>
<gene>
    <name evidence="3" type="ORF">HNR67_006960</name>
</gene>
<comment type="caution">
    <text evidence="3">The sequence shown here is derived from an EMBL/GenBank/DDBJ whole genome shotgun (WGS) entry which is preliminary data.</text>
</comment>
<feature type="transmembrane region" description="Helical" evidence="1">
    <location>
        <begin position="211"/>
        <end position="231"/>
    </location>
</feature>
<evidence type="ECO:0000259" key="2">
    <source>
        <dbReference type="Pfam" id="PF20182"/>
    </source>
</evidence>